<keyword evidence="2" id="KW-1185">Reference proteome</keyword>
<dbReference type="OrthoDB" id="851272at2759"/>
<protein>
    <recommendedName>
        <fullName evidence="3">RNase H type-1 domain-containing protein</fullName>
    </recommendedName>
</protein>
<reference evidence="1" key="1">
    <citation type="journal article" date="2020" name="bioRxiv">
        <title>Hybrid origin of Populus tomentosa Carr. identified through genome sequencing and phylogenomic analysis.</title>
        <authorList>
            <person name="An X."/>
            <person name="Gao K."/>
            <person name="Chen Z."/>
            <person name="Li J."/>
            <person name="Yang X."/>
            <person name="Yang X."/>
            <person name="Zhou J."/>
            <person name="Guo T."/>
            <person name="Zhao T."/>
            <person name="Huang S."/>
            <person name="Miao D."/>
            <person name="Khan W.U."/>
            <person name="Rao P."/>
            <person name="Ye M."/>
            <person name="Lei B."/>
            <person name="Liao W."/>
            <person name="Wang J."/>
            <person name="Ji L."/>
            <person name="Li Y."/>
            <person name="Guo B."/>
            <person name="Mustafa N.S."/>
            <person name="Li S."/>
            <person name="Yun Q."/>
            <person name="Keller S.R."/>
            <person name="Mao J."/>
            <person name="Zhang R."/>
            <person name="Strauss S.H."/>
        </authorList>
    </citation>
    <scope>NUCLEOTIDE SEQUENCE</scope>
    <source>
        <strain evidence="1">GM15</strain>
        <tissue evidence="1">Leaf</tissue>
    </source>
</reference>
<dbReference type="PANTHER" id="PTHR33116:SF86">
    <property type="entry name" value="REVERSE TRANSCRIPTASE DOMAIN-CONTAINING PROTEIN"/>
    <property type="match status" value="1"/>
</dbReference>
<accession>A0A8X8CF29</accession>
<evidence type="ECO:0000313" key="1">
    <source>
        <dbReference type="EMBL" id="KAG6759981.1"/>
    </source>
</evidence>
<gene>
    <name evidence="1" type="ORF">POTOM_036480</name>
</gene>
<comment type="caution">
    <text evidence="1">The sequence shown here is derived from an EMBL/GenBank/DDBJ whole genome shotgun (WGS) entry which is preliminary data.</text>
</comment>
<dbReference type="EMBL" id="JAAWWB010000019">
    <property type="protein sequence ID" value="KAG6759981.1"/>
    <property type="molecule type" value="Genomic_DNA"/>
</dbReference>
<proteinExistence type="predicted"/>
<sequence length="161" mass="18016">MPSFYAVTWCVDDSSTNRRGRLLSKAGKAVMINSVAQALATYNMSEFLLPTSICGDLQRMMNGYWWGSDQRDGRGIIWQSWDGLCRRKEDLGFEIYIASTWLFLKWDKPPVGFLKWNTDAAILDQGAAMGAGFAVRNNEGAVFIISQGLSNFLIELDAKIS</sequence>
<dbReference type="PANTHER" id="PTHR33116">
    <property type="entry name" value="REVERSE TRANSCRIPTASE ZINC-BINDING DOMAIN-CONTAINING PROTEIN-RELATED-RELATED"/>
    <property type="match status" value="1"/>
</dbReference>
<organism evidence="1 2">
    <name type="scientific">Populus tomentosa</name>
    <name type="common">Chinese white poplar</name>
    <dbReference type="NCBI Taxonomy" id="118781"/>
    <lineage>
        <taxon>Eukaryota</taxon>
        <taxon>Viridiplantae</taxon>
        <taxon>Streptophyta</taxon>
        <taxon>Embryophyta</taxon>
        <taxon>Tracheophyta</taxon>
        <taxon>Spermatophyta</taxon>
        <taxon>Magnoliopsida</taxon>
        <taxon>eudicotyledons</taxon>
        <taxon>Gunneridae</taxon>
        <taxon>Pentapetalae</taxon>
        <taxon>rosids</taxon>
        <taxon>fabids</taxon>
        <taxon>Malpighiales</taxon>
        <taxon>Salicaceae</taxon>
        <taxon>Saliceae</taxon>
        <taxon>Populus</taxon>
    </lineage>
</organism>
<dbReference type="Proteomes" id="UP000886885">
    <property type="component" value="Chromosome 10A"/>
</dbReference>
<evidence type="ECO:0000313" key="2">
    <source>
        <dbReference type="Proteomes" id="UP000886885"/>
    </source>
</evidence>
<dbReference type="AlphaFoldDB" id="A0A8X8CF29"/>
<evidence type="ECO:0008006" key="3">
    <source>
        <dbReference type="Google" id="ProtNLM"/>
    </source>
</evidence>
<name>A0A8X8CF29_POPTO</name>